<accession>A0A1D2QPW6</accession>
<evidence type="ECO:0000256" key="5">
    <source>
        <dbReference type="ARBA" id="ARBA00022801"/>
    </source>
</evidence>
<dbReference type="GO" id="GO:0004540">
    <property type="term" value="F:RNA nuclease activity"/>
    <property type="evidence" value="ECO:0007669"/>
    <property type="project" value="InterPro"/>
</dbReference>
<dbReference type="EC" id="3.1.-.-" evidence="8"/>
<evidence type="ECO:0000256" key="6">
    <source>
        <dbReference type="ARBA" id="ARBA00022842"/>
    </source>
</evidence>
<evidence type="ECO:0000256" key="3">
    <source>
        <dbReference type="ARBA" id="ARBA00022722"/>
    </source>
</evidence>
<dbReference type="PANTHER" id="PTHR33653:SF1">
    <property type="entry name" value="RIBONUCLEASE VAPC2"/>
    <property type="match status" value="1"/>
</dbReference>
<gene>
    <name evidence="8" type="primary">vapC</name>
    <name evidence="10" type="ORF">AB835_08230</name>
</gene>
<comment type="caution">
    <text evidence="10">The sequence shown here is derived from an EMBL/GenBank/DDBJ whole genome shotgun (WGS) entry which is preliminary data.</text>
</comment>
<organism evidence="10 11">
    <name type="scientific">Candidatus Endobugula sertula</name>
    <name type="common">Bugula neritina bacterial symbiont</name>
    <dbReference type="NCBI Taxonomy" id="62101"/>
    <lineage>
        <taxon>Bacteria</taxon>
        <taxon>Pseudomonadati</taxon>
        <taxon>Pseudomonadota</taxon>
        <taxon>Gammaproteobacteria</taxon>
        <taxon>Cellvibrionales</taxon>
        <taxon>Cellvibrionaceae</taxon>
        <taxon>Candidatus Endobugula</taxon>
    </lineage>
</organism>
<evidence type="ECO:0000256" key="1">
    <source>
        <dbReference type="ARBA" id="ARBA00001946"/>
    </source>
</evidence>
<dbReference type="Gene3D" id="3.40.50.1010">
    <property type="entry name" value="5'-nuclease"/>
    <property type="match status" value="1"/>
</dbReference>
<dbReference type="GO" id="GO:0090729">
    <property type="term" value="F:toxin activity"/>
    <property type="evidence" value="ECO:0007669"/>
    <property type="project" value="UniProtKB-KW"/>
</dbReference>
<dbReference type="CDD" id="cd18735">
    <property type="entry name" value="PIN_HiVapC1-like"/>
    <property type="match status" value="1"/>
</dbReference>
<dbReference type="InterPro" id="IPR029060">
    <property type="entry name" value="PIN-like_dom_sf"/>
</dbReference>
<dbReference type="Pfam" id="PF01850">
    <property type="entry name" value="PIN"/>
    <property type="match status" value="1"/>
</dbReference>
<comment type="function">
    <text evidence="8">Toxic component of a toxin-antitoxin (TA) system. An RNase.</text>
</comment>
<evidence type="ECO:0000313" key="10">
    <source>
        <dbReference type="EMBL" id="ODS23590.1"/>
    </source>
</evidence>
<dbReference type="EMBL" id="MDLC01000025">
    <property type="protein sequence ID" value="ODS23590.1"/>
    <property type="molecule type" value="Genomic_DNA"/>
</dbReference>
<feature type="binding site" evidence="8">
    <location>
        <position position="98"/>
    </location>
    <ligand>
        <name>Mg(2+)</name>
        <dbReference type="ChEBI" id="CHEBI:18420"/>
    </ligand>
</feature>
<evidence type="ECO:0000256" key="8">
    <source>
        <dbReference type="HAMAP-Rule" id="MF_00265"/>
    </source>
</evidence>
<keyword evidence="3 8" id="KW-0540">Nuclease</keyword>
<dbReference type="SMART" id="SM00670">
    <property type="entry name" value="PINc"/>
    <property type="match status" value="1"/>
</dbReference>
<dbReference type="STRING" id="62101.AB835_08230"/>
<protein>
    <recommendedName>
        <fullName evidence="8">Ribonuclease VapC</fullName>
        <shortName evidence="8">RNase VapC</shortName>
        <ecNumber evidence="8">3.1.-.-</ecNumber>
    </recommendedName>
    <alternativeName>
        <fullName evidence="8">Toxin VapC</fullName>
    </alternativeName>
</protein>
<keyword evidence="4 8" id="KW-0479">Metal-binding</keyword>
<dbReference type="PANTHER" id="PTHR33653">
    <property type="entry name" value="RIBONUCLEASE VAPC2"/>
    <property type="match status" value="1"/>
</dbReference>
<evidence type="ECO:0000259" key="9">
    <source>
        <dbReference type="SMART" id="SM00670"/>
    </source>
</evidence>
<evidence type="ECO:0000313" key="11">
    <source>
        <dbReference type="Proteomes" id="UP000242502"/>
    </source>
</evidence>
<dbReference type="Proteomes" id="UP000242502">
    <property type="component" value="Unassembled WGS sequence"/>
</dbReference>
<dbReference type="InterPro" id="IPR002716">
    <property type="entry name" value="PIN_dom"/>
</dbReference>
<evidence type="ECO:0000256" key="4">
    <source>
        <dbReference type="ARBA" id="ARBA00022723"/>
    </source>
</evidence>
<dbReference type="InterPro" id="IPR050556">
    <property type="entry name" value="Type_II_TA_system_RNase"/>
</dbReference>
<dbReference type="HAMAP" id="MF_00265">
    <property type="entry name" value="VapC_Nob1"/>
    <property type="match status" value="1"/>
</dbReference>
<keyword evidence="2 8" id="KW-1277">Toxin-antitoxin system</keyword>
<sequence length="141" mass="15907">MLKYMLDTNIVIYVMKRRPIEVLDIFNDRAGLMCISAITLSELMHGAEKSERVSHNLSKVEDFASRIDVLEYGELAAGHYGDIRAALEKQGQTIGVNDLHIAGHARSEGLTIVTNNEKEFLRVPGLRVENWVEEAKVNNRK</sequence>
<dbReference type="InterPro" id="IPR022907">
    <property type="entry name" value="VapC_family"/>
</dbReference>
<proteinExistence type="inferred from homology"/>
<reference evidence="10 11" key="1">
    <citation type="journal article" date="2016" name="Appl. Environ. Microbiol.">
        <title>Lack of Overt Genome Reduction in the Bryostatin-Producing Bryozoan Symbiont "Candidatus Endobugula sertula".</title>
        <authorList>
            <person name="Miller I.J."/>
            <person name="Vanee N."/>
            <person name="Fong S.S."/>
            <person name="Lim-Fong G.E."/>
            <person name="Kwan J.C."/>
        </authorList>
    </citation>
    <scope>NUCLEOTIDE SEQUENCE [LARGE SCALE GENOMIC DNA]</scope>
    <source>
        <strain evidence="10">AB1-4</strain>
    </source>
</reference>
<dbReference type="GO" id="GO:0000287">
    <property type="term" value="F:magnesium ion binding"/>
    <property type="evidence" value="ECO:0007669"/>
    <property type="project" value="UniProtKB-UniRule"/>
</dbReference>
<keyword evidence="6 8" id="KW-0460">Magnesium</keyword>
<evidence type="ECO:0000256" key="7">
    <source>
        <dbReference type="ARBA" id="ARBA00038093"/>
    </source>
</evidence>
<evidence type="ECO:0000256" key="2">
    <source>
        <dbReference type="ARBA" id="ARBA00022649"/>
    </source>
</evidence>
<feature type="domain" description="PIN" evidence="9">
    <location>
        <begin position="2"/>
        <end position="121"/>
    </location>
</feature>
<dbReference type="GO" id="GO:0016787">
    <property type="term" value="F:hydrolase activity"/>
    <property type="evidence" value="ECO:0007669"/>
    <property type="project" value="UniProtKB-KW"/>
</dbReference>
<dbReference type="NCBIfam" id="NF010285">
    <property type="entry name" value="PRK13725.1"/>
    <property type="match status" value="1"/>
</dbReference>
<keyword evidence="5 8" id="KW-0378">Hydrolase</keyword>
<comment type="cofactor">
    <cofactor evidence="1 8">
        <name>Mg(2+)</name>
        <dbReference type="ChEBI" id="CHEBI:18420"/>
    </cofactor>
</comment>
<keyword evidence="8" id="KW-0800">Toxin</keyword>
<dbReference type="SUPFAM" id="SSF88723">
    <property type="entry name" value="PIN domain-like"/>
    <property type="match status" value="1"/>
</dbReference>
<feature type="binding site" evidence="8">
    <location>
        <position position="7"/>
    </location>
    <ligand>
        <name>Mg(2+)</name>
        <dbReference type="ChEBI" id="CHEBI:18420"/>
    </ligand>
</feature>
<name>A0A1D2QPW6_9GAMM</name>
<comment type="similarity">
    <text evidence="7 8">Belongs to the PINc/VapC protein family.</text>
</comment>
<dbReference type="AlphaFoldDB" id="A0A1D2QPW6"/>